<dbReference type="Proteomes" id="UP000673821">
    <property type="component" value="Unassembled WGS sequence"/>
</dbReference>
<keyword evidence="2" id="KW-0808">Transferase</keyword>
<dbReference type="PANTHER" id="PTHR43300:SF4">
    <property type="entry name" value="ACYL-[ACYL-CARRIER-PROTEIN]--UDP-N-ACETYLGLUCOSAMINE O-ACYLTRANSFERASE"/>
    <property type="match status" value="1"/>
</dbReference>
<dbReference type="RefSeq" id="WP_200657758.1">
    <property type="nucleotide sequence ID" value="NZ_CAJNBH010000002.1"/>
</dbReference>
<dbReference type="EC" id="2.3.1.191" evidence="2"/>
<dbReference type="CDD" id="cd03360">
    <property type="entry name" value="LbH_AT_putative"/>
    <property type="match status" value="1"/>
</dbReference>
<comment type="similarity">
    <text evidence="1">Belongs to the transferase hexapeptide repeat family.</text>
</comment>
<keyword evidence="3" id="KW-1185">Reference proteome</keyword>
<dbReference type="Gene3D" id="2.160.10.10">
    <property type="entry name" value="Hexapeptide repeat proteins"/>
    <property type="match status" value="1"/>
</dbReference>
<dbReference type="PANTHER" id="PTHR43300">
    <property type="entry name" value="ACETYLTRANSFERASE"/>
    <property type="match status" value="1"/>
</dbReference>
<dbReference type="InterPro" id="IPR050179">
    <property type="entry name" value="Trans_hexapeptide_repeat"/>
</dbReference>
<evidence type="ECO:0000313" key="3">
    <source>
        <dbReference type="Proteomes" id="UP000673821"/>
    </source>
</evidence>
<dbReference type="InterPro" id="IPR020019">
    <property type="entry name" value="AcTrfase_PglD-like"/>
</dbReference>
<dbReference type="InterPro" id="IPR001451">
    <property type="entry name" value="Hexapep"/>
</dbReference>
<gene>
    <name evidence="2" type="primary">lpxD_1</name>
    <name evidence="2" type="ORF">R69776_00701</name>
</gene>
<dbReference type="EMBL" id="CAJNBH010000002">
    <property type="protein sequence ID" value="CAE6702489.1"/>
    <property type="molecule type" value="Genomic_DNA"/>
</dbReference>
<evidence type="ECO:0000313" key="2">
    <source>
        <dbReference type="EMBL" id="CAE6702489.1"/>
    </source>
</evidence>
<protein>
    <submittedName>
        <fullName evidence="2">UDP-3-O-(3-hydroxymyristoyl)glucosamine N-acyltransferase</fullName>
        <ecNumber evidence="2">2.3.1.191</ecNumber>
    </submittedName>
</protein>
<sequence length="224" mass="24942">MEKTRKLVILGDSAFAEIAYEYFTHDSEYEVVAFAVEQAFLKRDQLFGLPVVPFESLEAHFAPAEHHFFAAITYVQLNRLRTRLVRSAKERGYRPASYVSSNAFVWRNVELGEHCFIFENNVVQPFVKIGENVVLWSGNHIGHHSTIGANCFIASHAVVSGFVNMGENCFVGVNTTFSNNITIGRDCLFGAGAVVARDVPEDKVVKAEAGEPTGSARRLNRVKE</sequence>
<proteinExistence type="inferred from homology"/>
<comment type="caution">
    <text evidence="2">The sequence shown here is derived from an EMBL/GenBank/DDBJ whole genome shotgun (WGS) entry which is preliminary data.</text>
</comment>
<dbReference type="Pfam" id="PF00132">
    <property type="entry name" value="Hexapep"/>
    <property type="match status" value="2"/>
</dbReference>
<reference evidence="2 3" key="1">
    <citation type="submission" date="2021-02" db="EMBL/GenBank/DDBJ databases">
        <authorList>
            <person name="Vanwijnsberghe S."/>
        </authorList>
    </citation>
    <scope>NUCLEOTIDE SEQUENCE [LARGE SCALE GENOMIC DNA]</scope>
    <source>
        <strain evidence="2 3">R-69776</strain>
    </source>
</reference>
<name>A0ABM8QKI9_9BURK</name>
<keyword evidence="2" id="KW-0012">Acyltransferase</keyword>
<dbReference type="InterPro" id="IPR011004">
    <property type="entry name" value="Trimer_LpxA-like_sf"/>
</dbReference>
<organism evidence="2 3">
    <name type="scientific">Paraburkholderia nemoris</name>
    <dbReference type="NCBI Taxonomy" id="2793076"/>
    <lineage>
        <taxon>Bacteria</taxon>
        <taxon>Pseudomonadati</taxon>
        <taxon>Pseudomonadota</taxon>
        <taxon>Betaproteobacteria</taxon>
        <taxon>Burkholderiales</taxon>
        <taxon>Burkholderiaceae</taxon>
        <taxon>Paraburkholderia</taxon>
    </lineage>
</organism>
<accession>A0ABM8QKI9</accession>
<dbReference type="NCBIfam" id="TIGR03570">
    <property type="entry name" value="NeuD_NnaD"/>
    <property type="match status" value="1"/>
</dbReference>
<dbReference type="SUPFAM" id="SSF51161">
    <property type="entry name" value="Trimeric LpxA-like enzymes"/>
    <property type="match status" value="1"/>
</dbReference>
<evidence type="ECO:0000256" key="1">
    <source>
        <dbReference type="ARBA" id="ARBA00007274"/>
    </source>
</evidence>
<dbReference type="GO" id="GO:0103118">
    <property type="term" value="F:UDP-3-O-[(3R)-3-hydroxyacyl]-glucosamine N-acyltransferase activity"/>
    <property type="evidence" value="ECO:0007669"/>
    <property type="project" value="UniProtKB-EC"/>
</dbReference>